<keyword evidence="2" id="KW-1185">Reference proteome</keyword>
<accession>A0ABP9ENL3</accession>
<dbReference type="Proteomes" id="UP001500433">
    <property type="component" value="Unassembled WGS sequence"/>
</dbReference>
<comment type="caution">
    <text evidence="1">The sequence shown here is derived from an EMBL/GenBank/DDBJ whole genome shotgun (WGS) entry which is preliminary data.</text>
</comment>
<evidence type="ECO:0000313" key="1">
    <source>
        <dbReference type="EMBL" id="GAA4883402.1"/>
    </source>
</evidence>
<name>A0ABP9ENL3_9FLAO</name>
<reference evidence="2" key="1">
    <citation type="journal article" date="2019" name="Int. J. Syst. Evol. Microbiol.">
        <title>The Global Catalogue of Microorganisms (GCM) 10K type strain sequencing project: providing services to taxonomists for standard genome sequencing and annotation.</title>
        <authorList>
            <consortium name="The Broad Institute Genomics Platform"/>
            <consortium name="The Broad Institute Genome Sequencing Center for Infectious Disease"/>
            <person name="Wu L."/>
            <person name="Ma J."/>
        </authorList>
    </citation>
    <scope>NUCLEOTIDE SEQUENCE [LARGE SCALE GENOMIC DNA]</scope>
    <source>
        <strain evidence="2">JCM 18274</strain>
    </source>
</reference>
<dbReference type="EMBL" id="BAABJH010000001">
    <property type="protein sequence ID" value="GAA4883402.1"/>
    <property type="molecule type" value="Genomic_DNA"/>
</dbReference>
<sequence>MNKKIKNGAWCLLKKDSGGAREGEIVLVEHYYIQDSSFGSGYTIKSYQSVKIKTDKSLSYKSIVLRPLSFDTYFKDIPLMRMRLMNLNNIINKKTTFKKVV</sequence>
<gene>
    <name evidence="1" type="ORF">GCM10023311_01920</name>
</gene>
<proteinExistence type="predicted"/>
<dbReference type="RefSeq" id="WP_345272058.1">
    <property type="nucleotide sequence ID" value="NZ_BAABJH010000001.1"/>
</dbReference>
<organism evidence="1 2">
    <name type="scientific">Flaviramulus aquimarinus</name>
    <dbReference type="NCBI Taxonomy" id="1170456"/>
    <lineage>
        <taxon>Bacteria</taxon>
        <taxon>Pseudomonadati</taxon>
        <taxon>Bacteroidota</taxon>
        <taxon>Flavobacteriia</taxon>
        <taxon>Flavobacteriales</taxon>
        <taxon>Flavobacteriaceae</taxon>
        <taxon>Flaviramulus</taxon>
    </lineage>
</organism>
<protein>
    <submittedName>
        <fullName evidence="1">Uncharacterized protein</fullName>
    </submittedName>
</protein>
<evidence type="ECO:0000313" key="2">
    <source>
        <dbReference type="Proteomes" id="UP001500433"/>
    </source>
</evidence>